<proteinExistence type="predicted"/>
<dbReference type="InterPro" id="IPR050923">
    <property type="entry name" value="Cell_Proc_Reg/RNA_Proc"/>
</dbReference>
<keyword evidence="5" id="KW-1185">Reference proteome</keyword>
<dbReference type="Proteomes" id="UP000287866">
    <property type="component" value="Unassembled WGS sequence"/>
</dbReference>
<gene>
    <name evidence="4" type="ORF">EPD83_011310</name>
</gene>
<evidence type="ECO:0000313" key="4">
    <source>
        <dbReference type="EMBL" id="NHA68634.1"/>
    </source>
</evidence>
<keyword evidence="1" id="KW-0597">Phosphoprotein</keyword>
<feature type="transmembrane region" description="Helical" evidence="2">
    <location>
        <begin position="193"/>
        <end position="213"/>
    </location>
</feature>
<keyword evidence="2" id="KW-1133">Transmembrane helix</keyword>
<keyword evidence="2" id="KW-0472">Membrane</keyword>
<evidence type="ECO:0000256" key="1">
    <source>
        <dbReference type="ARBA" id="ARBA00022553"/>
    </source>
</evidence>
<comment type="caution">
    <text evidence="4">The sequence shown here is derived from an EMBL/GenBank/DDBJ whole genome shotgun (WGS) entry which is preliminary data.</text>
</comment>
<evidence type="ECO:0000259" key="3">
    <source>
        <dbReference type="PROSITE" id="PS50006"/>
    </source>
</evidence>
<keyword evidence="2" id="KW-0812">Transmembrane</keyword>
<evidence type="ECO:0000256" key="2">
    <source>
        <dbReference type="SAM" id="Phobius"/>
    </source>
</evidence>
<dbReference type="SMART" id="SM00240">
    <property type="entry name" value="FHA"/>
    <property type="match status" value="1"/>
</dbReference>
<protein>
    <submittedName>
        <fullName evidence="4">FHA domain-containing protein</fullName>
    </submittedName>
</protein>
<accession>A0A8T6R4P6</accession>
<dbReference type="PANTHER" id="PTHR23308">
    <property type="entry name" value="NUCLEAR INHIBITOR OF PROTEIN PHOSPHATASE-1"/>
    <property type="match status" value="1"/>
</dbReference>
<dbReference type="InterPro" id="IPR000253">
    <property type="entry name" value="FHA_dom"/>
</dbReference>
<dbReference type="Gene3D" id="2.60.200.20">
    <property type="match status" value="1"/>
</dbReference>
<dbReference type="RefSeq" id="WP_165566599.1">
    <property type="nucleotide sequence ID" value="NZ_SAYU02000034.1"/>
</dbReference>
<name>A0A8T6R4P6_9MICO</name>
<feature type="domain" description="FHA" evidence="3">
    <location>
        <begin position="37"/>
        <end position="86"/>
    </location>
</feature>
<evidence type="ECO:0000313" key="5">
    <source>
        <dbReference type="Proteomes" id="UP000287866"/>
    </source>
</evidence>
<dbReference type="PROSITE" id="PS50006">
    <property type="entry name" value="FHA_DOMAIN"/>
    <property type="match status" value="1"/>
</dbReference>
<organism evidence="4 5">
    <name type="scientific">Phycicoccus flavus</name>
    <dbReference type="NCBI Taxonomy" id="2502783"/>
    <lineage>
        <taxon>Bacteria</taxon>
        <taxon>Bacillati</taxon>
        <taxon>Actinomycetota</taxon>
        <taxon>Actinomycetes</taxon>
        <taxon>Micrococcales</taxon>
        <taxon>Intrasporangiaceae</taxon>
        <taxon>Phycicoccus</taxon>
    </lineage>
</organism>
<sequence>MDHPTSVRGTDLDDPCLVFRTPERLRGRRVVVSSAGLLVGRGDSADLRLDDPYVSRTHARIRRMTSGVVVEDLGSTTGTTVNGDPADAATPLTAGDVVQFGEVQMVFQVGSSAHTRTFPAVAASAAAAAPAARIRPPGRAPGGGARFDLREQSAGVISNVGRDQHISYVAHVRQERESLLREIAATRTRARSLVWAGLVISAVGFGMFAYAILRTMARIGDRLGSPSAGPPDFGDFYGTPVLGVPSGLLGFAVCALGSVLLTFGIVLHVVASSRRRRLGRDLPHPYSLQRGTP</sequence>
<dbReference type="SUPFAM" id="SSF49879">
    <property type="entry name" value="SMAD/FHA domain"/>
    <property type="match status" value="1"/>
</dbReference>
<reference evidence="4" key="1">
    <citation type="submission" date="2020-03" db="EMBL/GenBank/DDBJ databases">
        <title>Phycicoccus flavus sp. nov., a novel endophytic actinobacterium isolated from branch of Kandelia candel.</title>
        <authorList>
            <person name="Tuo L."/>
        </authorList>
    </citation>
    <scope>NUCLEOTIDE SEQUENCE</scope>
    <source>
        <strain evidence="4">CMS6Z-2</strain>
    </source>
</reference>
<dbReference type="CDD" id="cd00060">
    <property type="entry name" value="FHA"/>
    <property type="match status" value="1"/>
</dbReference>
<dbReference type="Pfam" id="PF00498">
    <property type="entry name" value="FHA"/>
    <property type="match status" value="1"/>
</dbReference>
<dbReference type="EMBL" id="SAYU02000034">
    <property type="protein sequence ID" value="NHA68634.1"/>
    <property type="molecule type" value="Genomic_DNA"/>
</dbReference>
<dbReference type="InterPro" id="IPR008984">
    <property type="entry name" value="SMAD_FHA_dom_sf"/>
</dbReference>
<feature type="transmembrane region" description="Helical" evidence="2">
    <location>
        <begin position="248"/>
        <end position="270"/>
    </location>
</feature>
<dbReference type="AlphaFoldDB" id="A0A8T6R4P6"/>